<organism evidence="6 7">
    <name type="scientific">Aeromonas salmonicida subsp. salmonicida 01-B526</name>
    <dbReference type="NCBI Taxonomy" id="1076135"/>
    <lineage>
        <taxon>Bacteria</taxon>
        <taxon>Pseudomonadati</taxon>
        <taxon>Pseudomonadota</taxon>
        <taxon>Gammaproteobacteria</taxon>
        <taxon>Aeromonadales</taxon>
        <taxon>Aeromonadaceae</taxon>
        <taxon>Aeromonas</taxon>
    </lineage>
</organism>
<gene>
    <name evidence="6" type="ORF">IYQ_10207</name>
</gene>
<dbReference type="PANTHER" id="PTHR30537:SF1">
    <property type="entry name" value="HTH-TYPE TRANSCRIPTIONAL REGULATOR PGRR"/>
    <property type="match status" value="1"/>
</dbReference>
<evidence type="ECO:0000313" key="6">
    <source>
        <dbReference type="EMBL" id="EHI52610.1"/>
    </source>
</evidence>
<keyword evidence="2" id="KW-0805">Transcription regulation</keyword>
<feature type="domain" description="HTH lysR-type" evidence="5">
    <location>
        <begin position="8"/>
        <end position="65"/>
    </location>
</feature>
<dbReference type="CDD" id="cd08474">
    <property type="entry name" value="PBP2_CrgA_like_5"/>
    <property type="match status" value="1"/>
</dbReference>
<evidence type="ECO:0000256" key="3">
    <source>
        <dbReference type="ARBA" id="ARBA00023125"/>
    </source>
</evidence>
<dbReference type="EMBL" id="AGVO01000037">
    <property type="protein sequence ID" value="EHI52610.1"/>
    <property type="molecule type" value="Genomic_DNA"/>
</dbReference>
<keyword evidence="4" id="KW-0804">Transcription</keyword>
<dbReference type="InterPro" id="IPR005119">
    <property type="entry name" value="LysR_subst-bd"/>
</dbReference>
<evidence type="ECO:0000256" key="2">
    <source>
        <dbReference type="ARBA" id="ARBA00023015"/>
    </source>
</evidence>
<comment type="caution">
    <text evidence="6">The sequence shown here is derived from an EMBL/GenBank/DDBJ whole genome shotgun (WGS) entry which is preliminary data.</text>
</comment>
<dbReference type="Pfam" id="PF00126">
    <property type="entry name" value="HTH_1"/>
    <property type="match status" value="1"/>
</dbReference>
<evidence type="ECO:0000259" key="5">
    <source>
        <dbReference type="PROSITE" id="PS50931"/>
    </source>
</evidence>
<reference evidence="6 7" key="1">
    <citation type="journal article" date="2012" name="Front. Microbiol.">
        <title>Draft Genome Sequence of the Virulent Strain 01-B526 of the Fish Pathogen Aeromonas salmonicida.</title>
        <authorList>
            <person name="Charette S.J."/>
            <person name="Brochu F."/>
            <person name="Boyle B."/>
            <person name="Filion G."/>
            <person name="Tanaka K.H."/>
            <person name="Derome N."/>
        </authorList>
    </citation>
    <scope>NUCLEOTIDE SEQUENCE [LARGE SCALE GENOMIC DNA]</scope>
    <source>
        <strain evidence="6 7">01-B526</strain>
    </source>
</reference>
<dbReference type="Pfam" id="PF03466">
    <property type="entry name" value="LysR_substrate"/>
    <property type="match status" value="1"/>
</dbReference>
<keyword evidence="3" id="KW-0238">DNA-binding</keyword>
<evidence type="ECO:0000256" key="1">
    <source>
        <dbReference type="ARBA" id="ARBA00009437"/>
    </source>
</evidence>
<name>A0ABN0E0C4_AERSS</name>
<accession>A0ABN0E0C4</accession>
<dbReference type="InterPro" id="IPR036388">
    <property type="entry name" value="WH-like_DNA-bd_sf"/>
</dbReference>
<dbReference type="Gene3D" id="3.40.190.290">
    <property type="match status" value="1"/>
</dbReference>
<comment type="similarity">
    <text evidence="1">Belongs to the LysR transcriptional regulatory family.</text>
</comment>
<dbReference type="PROSITE" id="PS50931">
    <property type="entry name" value="HTH_LYSR"/>
    <property type="match status" value="1"/>
</dbReference>
<proteinExistence type="inferred from homology"/>
<dbReference type="InterPro" id="IPR000847">
    <property type="entry name" value="LysR_HTH_N"/>
</dbReference>
<protein>
    <submittedName>
        <fullName evidence="6">LysR family transcriptional regulator</fullName>
    </submittedName>
</protein>
<dbReference type="SUPFAM" id="SSF46785">
    <property type="entry name" value="Winged helix' DNA-binding domain"/>
    <property type="match status" value="1"/>
</dbReference>
<dbReference type="InterPro" id="IPR058163">
    <property type="entry name" value="LysR-type_TF_proteobact-type"/>
</dbReference>
<dbReference type="Proteomes" id="UP000006428">
    <property type="component" value="Unassembled WGS sequence"/>
</dbReference>
<dbReference type="PANTHER" id="PTHR30537">
    <property type="entry name" value="HTH-TYPE TRANSCRIPTIONAL REGULATOR"/>
    <property type="match status" value="1"/>
</dbReference>
<dbReference type="Gene3D" id="1.10.10.10">
    <property type="entry name" value="Winged helix-like DNA-binding domain superfamily/Winged helix DNA-binding domain"/>
    <property type="match status" value="1"/>
</dbReference>
<evidence type="ECO:0000256" key="4">
    <source>
        <dbReference type="ARBA" id="ARBA00023163"/>
    </source>
</evidence>
<evidence type="ECO:0000313" key="7">
    <source>
        <dbReference type="Proteomes" id="UP000006428"/>
    </source>
</evidence>
<keyword evidence="7" id="KW-1185">Reference proteome</keyword>
<dbReference type="SUPFAM" id="SSF53850">
    <property type="entry name" value="Periplasmic binding protein-like II"/>
    <property type="match status" value="1"/>
</dbReference>
<sequence length="322" mass="35356">MGNAVRTNEFGELTAFVAVAEEKSFRKAAARLNLTASTLSHALRALEERLGVRLLNRTTRTVSPTQAGLALLAEIAPAFNVIAHAVKKVNAFRESPQGRVRINTPRIAADMIFLPQLQKFCHQYPDVQLELATNDGFVDIISQGFDAGVRIRSDVQQDMSAVRLTADFHSAVYGSPAYFERHAIPLTPADLQHHLCIGRREITGGSLYRWEFEKDGRQIAVPVSGPVTVDNVSMMTRLALDGIGLVYTAQSPEHDDLVTTGRLIRVLADGSITYPGFFLYYPGHRQLPAALKAVIDCFRLPFLSGTETTSYDTVQISCASVP</sequence>
<dbReference type="InterPro" id="IPR036390">
    <property type="entry name" value="WH_DNA-bd_sf"/>
</dbReference>